<organism evidence="2 3">
    <name type="scientific">Modestobacter caceresii</name>
    <dbReference type="NCBI Taxonomy" id="1522368"/>
    <lineage>
        <taxon>Bacteria</taxon>
        <taxon>Bacillati</taxon>
        <taxon>Actinomycetota</taxon>
        <taxon>Actinomycetes</taxon>
        <taxon>Geodermatophilales</taxon>
        <taxon>Geodermatophilaceae</taxon>
        <taxon>Modestobacter</taxon>
    </lineage>
</organism>
<dbReference type="STRING" id="1522368.IN07_04615"/>
<evidence type="ECO:0000256" key="1">
    <source>
        <dbReference type="SAM" id="MobiDB-lite"/>
    </source>
</evidence>
<gene>
    <name evidence="2" type="ORF">IN07_04615</name>
</gene>
<keyword evidence="3" id="KW-1185">Reference proteome</keyword>
<evidence type="ECO:0008006" key="4">
    <source>
        <dbReference type="Google" id="ProtNLM"/>
    </source>
</evidence>
<comment type="caution">
    <text evidence="2">The sequence shown here is derived from an EMBL/GenBank/DDBJ whole genome shotgun (WGS) entry which is preliminary data.</text>
</comment>
<feature type="region of interest" description="Disordered" evidence="1">
    <location>
        <begin position="181"/>
        <end position="204"/>
    </location>
</feature>
<dbReference type="Pfam" id="PF04314">
    <property type="entry name" value="PCuAC"/>
    <property type="match status" value="1"/>
</dbReference>
<proteinExistence type="predicted"/>
<protein>
    <recommendedName>
        <fullName evidence="4">Copper chaperone PCu(A)C</fullName>
    </recommendedName>
</protein>
<evidence type="ECO:0000313" key="2">
    <source>
        <dbReference type="EMBL" id="KGH48017.1"/>
    </source>
</evidence>
<sequence length="204" mass="21229">MTSHLPRYRRWPGIALAAATPLLLVTGCGETEDSPSLNDDEGEVVTDDGGEIVGGPEAPSVDVNSDVEVVGVELAYPVDGLHEVGAEVPLYAALTNIGTEPVTLVDVTGPDFEEAVSGGGSAEPSDAIEITVAQNDNTYIGAEGSPSIVLVGLETELRSSQSIPVTFVFEEAGEITVEVPVSADDSDPFERFSFPDPAEDPSNE</sequence>
<evidence type="ECO:0000313" key="3">
    <source>
        <dbReference type="Proteomes" id="UP000029713"/>
    </source>
</evidence>
<dbReference type="RefSeq" id="WP_036333932.1">
    <property type="nucleotide sequence ID" value="NZ_JPMX01000013.1"/>
</dbReference>
<dbReference type="EMBL" id="JPMX01000013">
    <property type="protein sequence ID" value="KGH48017.1"/>
    <property type="molecule type" value="Genomic_DNA"/>
</dbReference>
<dbReference type="InterPro" id="IPR007410">
    <property type="entry name" value="LpqE-like"/>
</dbReference>
<accession>A0A098YC16</accession>
<dbReference type="Proteomes" id="UP000029713">
    <property type="component" value="Unassembled WGS sequence"/>
</dbReference>
<dbReference type="AlphaFoldDB" id="A0A098YC16"/>
<dbReference type="InterPro" id="IPR036182">
    <property type="entry name" value="PCuAC_sf"/>
</dbReference>
<reference evidence="2 3" key="1">
    <citation type="submission" date="2014-07" db="EMBL/GenBank/DDBJ databases">
        <title>Biosystematic studies on Modestobacter strains isolated from extreme hyper-arid desert soil and from historic building.</title>
        <authorList>
            <person name="Bukarasam K."/>
            <person name="Bull A."/>
            <person name="Girard G."/>
            <person name="van Wezel G."/>
            <person name="Goodfellow M."/>
        </authorList>
    </citation>
    <scope>NUCLEOTIDE SEQUENCE [LARGE SCALE GENOMIC DNA]</scope>
    <source>
        <strain evidence="2 3">KNN45-2b</strain>
    </source>
</reference>
<dbReference type="OrthoDB" id="5188566at2"/>
<dbReference type="SUPFAM" id="SSF110087">
    <property type="entry name" value="DR1885-like metal-binding protein"/>
    <property type="match status" value="1"/>
</dbReference>
<dbReference type="Gene3D" id="2.60.40.1890">
    <property type="entry name" value="PCu(A)C copper chaperone"/>
    <property type="match status" value="1"/>
</dbReference>
<name>A0A098YC16_9ACTN</name>
<dbReference type="PROSITE" id="PS51257">
    <property type="entry name" value="PROKAR_LIPOPROTEIN"/>
    <property type="match status" value="1"/>
</dbReference>